<dbReference type="InterPro" id="IPR008983">
    <property type="entry name" value="Tumour_necrosis_fac-like_dom"/>
</dbReference>
<evidence type="ECO:0008006" key="2">
    <source>
        <dbReference type="Google" id="ProtNLM"/>
    </source>
</evidence>
<sequence length="237" mass="26317">MSRAREFATQGNNAALVLNSSAASTDVGENLLLEGTDSSSTNAGYHLLQEKYGTHTPYDQLEPGNRPQLHKDTIWFRTWFGYAGTQSISHNTVTTIAYDQVFWDYNDNANMAADPAKFTCTVPGVYWFKLSNYLTFTGHASVHVYSYAYINRNDRADGSSTDFINQYHTHGYGGGSGFNVHNNGTQYIEGIGMLAAGDTIECKTYQYKHASAAPVITTYSTQDGFWGMLLKRLDNFS</sequence>
<reference evidence="1" key="1">
    <citation type="submission" date="2018-05" db="EMBL/GenBank/DDBJ databases">
        <authorList>
            <person name="Lanie J.A."/>
            <person name="Ng W.-L."/>
            <person name="Kazmierczak K.M."/>
            <person name="Andrzejewski T.M."/>
            <person name="Davidsen T.M."/>
            <person name="Wayne K.J."/>
            <person name="Tettelin H."/>
            <person name="Glass J.I."/>
            <person name="Rusch D."/>
            <person name="Podicherti R."/>
            <person name="Tsui H.-C.T."/>
            <person name="Winkler M.E."/>
        </authorList>
    </citation>
    <scope>NUCLEOTIDE SEQUENCE</scope>
</reference>
<gene>
    <name evidence="1" type="ORF">METZ01_LOCUS189686</name>
</gene>
<accession>A0A382DFK7</accession>
<proteinExistence type="predicted"/>
<dbReference type="AlphaFoldDB" id="A0A382DFK7"/>
<name>A0A382DFK7_9ZZZZ</name>
<dbReference type="EMBL" id="UINC01038996">
    <property type="protein sequence ID" value="SVB36832.1"/>
    <property type="molecule type" value="Genomic_DNA"/>
</dbReference>
<organism evidence="1">
    <name type="scientific">marine metagenome</name>
    <dbReference type="NCBI Taxonomy" id="408172"/>
    <lineage>
        <taxon>unclassified sequences</taxon>
        <taxon>metagenomes</taxon>
        <taxon>ecological metagenomes</taxon>
    </lineage>
</organism>
<evidence type="ECO:0000313" key="1">
    <source>
        <dbReference type="EMBL" id="SVB36832.1"/>
    </source>
</evidence>
<dbReference type="Gene3D" id="2.60.120.40">
    <property type="match status" value="1"/>
</dbReference>
<dbReference type="SUPFAM" id="SSF49842">
    <property type="entry name" value="TNF-like"/>
    <property type="match status" value="1"/>
</dbReference>
<protein>
    <recommendedName>
        <fullName evidence="2">C1q domain-containing protein</fullName>
    </recommendedName>
</protein>